<evidence type="ECO:0000259" key="17">
    <source>
        <dbReference type="PROSITE" id="PS51447"/>
    </source>
</evidence>
<dbReference type="Gene3D" id="3.30.56.10">
    <property type="match status" value="2"/>
</dbReference>
<feature type="binding site" evidence="14">
    <location>
        <position position="472"/>
    </location>
    <ligand>
        <name>Mg(2+)</name>
        <dbReference type="ChEBI" id="CHEBI:18420"/>
        <note>shared with alpha subunit</note>
    </ligand>
</feature>
<evidence type="ECO:0000256" key="7">
    <source>
        <dbReference type="ARBA" id="ARBA00022741"/>
    </source>
</evidence>
<dbReference type="GO" id="GO:0004826">
    <property type="term" value="F:phenylalanine-tRNA ligase activity"/>
    <property type="evidence" value="ECO:0007669"/>
    <property type="project" value="UniProtKB-UniRule"/>
</dbReference>
<comment type="subcellular location">
    <subcellularLocation>
        <location evidence="1 14">Cytoplasm</location>
    </subcellularLocation>
</comment>
<keyword evidence="6 14" id="KW-0479">Metal-binding</keyword>
<dbReference type="InterPro" id="IPR041616">
    <property type="entry name" value="PheRS_beta_core"/>
</dbReference>
<comment type="subunit">
    <text evidence="3 14">Tetramer of two alpha and two beta subunits.</text>
</comment>
<dbReference type="InterPro" id="IPR012340">
    <property type="entry name" value="NA-bd_OB-fold"/>
</dbReference>
<evidence type="ECO:0000259" key="18">
    <source>
        <dbReference type="PROSITE" id="PS51483"/>
    </source>
</evidence>
<dbReference type="GO" id="GO:0006432">
    <property type="term" value="P:phenylalanyl-tRNA aminoacylation"/>
    <property type="evidence" value="ECO:0007669"/>
    <property type="project" value="UniProtKB-UniRule"/>
</dbReference>
<dbReference type="SUPFAM" id="SSF50249">
    <property type="entry name" value="Nucleic acid-binding proteins"/>
    <property type="match status" value="1"/>
</dbReference>
<dbReference type="HAMAP" id="MF_00283">
    <property type="entry name" value="Phe_tRNA_synth_beta1"/>
    <property type="match status" value="1"/>
</dbReference>
<evidence type="ECO:0000256" key="10">
    <source>
        <dbReference type="ARBA" id="ARBA00022884"/>
    </source>
</evidence>
<keyword evidence="7 14" id="KW-0547">Nucleotide-binding</keyword>
<evidence type="ECO:0000256" key="6">
    <source>
        <dbReference type="ARBA" id="ARBA00022723"/>
    </source>
</evidence>
<dbReference type="InterPro" id="IPR045864">
    <property type="entry name" value="aa-tRNA-synth_II/BPL/LPL"/>
</dbReference>
<feature type="domain" description="TRNA-binding" evidence="16">
    <location>
        <begin position="41"/>
        <end position="152"/>
    </location>
</feature>
<gene>
    <name evidence="14 19" type="primary">pheT</name>
    <name evidence="19" type="ORF">EVJ47_02140</name>
</gene>
<evidence type="ECO:0000256" key="1">
    <source>
        <dbReference type="ARBA" id="ARBA00004496"/>
    </source>
</evidence>
<organism evidence="19 20">
    <name type="scientific">Candidatus Acidulodesulfobacterium ferriphilum</name>
    <dbReference type="NCBI Taxonomy" id="2597223"/>
    <lineage>
        <taxon>Bacteria</taxon>
        <taxon>Deltaproteobacteria</taxon>
        <taxon>Candidatus Acidulodesulfobacterales</taxon>
        <taxon>Candidatus Acidulodesulfobacterium</taxon>
    </lineage>
</organism>
<dbReference type="EMBL" id="SGBD01000001">
    <property type="protein sequence ID" value="RZD15094.1"/>
    <property type="molecule type" value="Genomic_DNA"/>
</dbReference>
<dbReference type="Gene3D" id="3.30.930.10">
    <property type="entry name" value="Bira Bifunctional Protein, Domain 2"/>
    <property type="match status" value="1"/>
</dbReference>
<dbReference type="GO" id="GO:0000287">
    <property type="term" value="F:magnesium ion binding"/>
    <property type="evidence" value="ECO:0007669"/>
    <property type="project" value="UniProtKB-UniRule"/>
</dbReference>
<dbReference type="Gene3D" id="3.50.40.10">
    <property type="entry name" value="Phenylalanyl-trna Synthetase, Chain B, domain 3"/>
    <property type="match status" value="1"/>
</dbReference>
<evidence type="ECO:0000256" key="8">
    <source>
        <dbReference type="ARBA" id="ARBA00022840"/>
    </source>
</evidence>
<comment type="caution">
    <text evidence="14">Lacks conserved residue(s) required for the propagation of feature annotation.</text>
</comment>
<dbReference type="Pfam" id="PF03483">
    <property type="entry name" value="B3_4"/>
    <property type="match status" value="1"/>
</dbReference>
<evidence type="ECO:0000256" key="13">
    <source>
        <dbReference type="ARBA" id="ARBA00049255"/>
    </source>
</evidence>
<dbReference type="Gene3D" id="2.40.50.140">
    <property type="entry name" value="Nucleic acid-binding proteins"/>
    <property type="match status" value="1"/>
</dbReference>
<dbReference type="PROSITE" id="PS50886">
    <property type="entry name" value="TRBD"/>
    <property type="match status" value="1"/>
</dbReference>
<dbReference type="InterPro" id="IPR005147">
    <property type="entry name" value="tRNA_synthase_B5-dom"/>
</dbReference>
<dbReference type="InterPro" id="IPR005121">
    <property type="entry name" value="Fdx_antiC-bd"/>
</dbReference>
<evidence type="ECO:0000256" key="9">
    <source>
        <dbReference type="ARBA" id="ARBA00022842"/>
    </source>
</evidence>
<keyword evidence="8 14" id="KW-0067">ATP-binding</keyword>
<dbReference type="SUPFAM" id="SSF46955">
    <property type="entry name" value="Putative DNA-binding domain"/>
    <property type="match status" value="1"/>
</dbReference>
<reference evidence="19 20" key="1">
    <citation type="submission" date="2019-01" db="EMBL/GenBank/DDBJ databases">
        <title>Insights into ecological role of a new deltaproteobacterial order Candidatus Sinidesulfobacterales (Sva0485) by metagenomics and metatranscriptomics.</title>
        <authorList>
            <person name="Tan S."/>
            <person name="Liu J."/>
            <person name="Fang Y."/>
            <person name="Hedlund B.P."/>
            <person name="Lian Z.H."/>
            <person name="Huang L.Y."/>
            <person name="Li J.T."/>
            <person name="Huang L.N."/>
            <person name="Li W.J."/>
            <person name="Jiang H.C."/>
            <person name="Dong H.L."/>
            <person name="Shu W.S."/>
        </authorList>
    </citation>
    <scope>NUCLEOTIDE SEQUENCE [LARGE SCALE GENOMIC DNA]</scope>
    <source>
        <strain evidence="19">AP3</strain>
    </source>
</reference>
<accession>A0A519BCV9</accession>
<dbReference type="PANTHER" id="PTHR10947">
    <property type="entry name" value="PHENYLALANYL-TRNA SYNTHETASE BETA CHAIN AND LEUCINE-RICH REPEAT-CONTAINING PROTEIN 47"/>
    <property type="match status" value="1"/>
</dbReference>
<dbReference type="EC" id="6.1.1.20" evidence="14"/>
<feature type="binding site" evidence="14">
    <location>
        <position position="481"/>
    </location>
    <ligand>
        <name>Mg(2+)</name>
        <dbReference type="ChEBI" id="CHEBI:18420"/>
        <note>shared with alpha subunit</note>
    </ligand>
</feature>
<evidence type="ECO:0000256" key="14">
    <source>
        <dbReference type="HAMAP-Rule" id="MF_00283"/>
    </source>
</evidence>
<proteinExistence type="inferred from homology"/>
<feature type="domain" description="B5" evidence="18">
    <location>
        <begin position="412"/>
        <end position="494"/>
    </location>
</feature>
<evidence type="ECO:0000256" key="11">
    <source>
        <dbReference type="ARBA" id="ARBA00022917"/>
    </source>
</evidence>
<keyword evidence="12 14" id="KW-0030">Aminoacyl-tRNA synthetase</keyword>
<evidence type="ECO:0000313" key="19">
    <source>
        <dbReference type="EMBL" id="RZD15094.1"/>
    </source>
</evidence>
<evidence type="ECO:0000313" key="20">
    <source>
        <dbReference type="Proteomes" id="UP000320813"/>
    </source>
</evidence>
<keyword evidence="10 15" id="KW-0694">RNA-binding</keyword>
<dbReference type="GO" id="GO:0009328">
    <property type="term" value="C:phenylalanine-tRNA ligase complex"/>
    <property type="evidence" value="ECO:0007669"/>
    <property type="project" value="TreeGrafter"/>
</dbReference>
<dbReference type="SUPFAM" id="SSF56037">
    <property type="entry name" value="PheT/TilS domain"/>
    <property type="match status" value="1"/>
</dbReference>
<comment type="caution">
    <text evidence="19">The sequence shown here is derived from an EMBL/GenBank/DDBJ whole genome shotgun (WGS) entry which is preliminary data.</text>
</comment>
<keyword evidence="4 15" id="KW-0820">tRNA-binding</keyword>
<dbReference type="Proteomes" id="UP000320813">
    <property type="component" value="Unassembled WGS sequence"/>
</dbReference>
<dbReference type="AlphaFoldDB" id="A0A519BCV9"/>
<dbReference type="NCBIfam" id="TIGR00472">
    <property type="entry name" value="pheT_bact"/>
    <property type="match status" value="1"/>
</dbReference>
<evidence type="ECO:0000256" key="15">
    <source>
        <dbReference type="PROSITE-ProRule" id="PRU00209"/>
    </source>
</evidence>
<keyword evidence="5 14" id="KW-0436">Ligase</keyword>
<feature type="domain" description="FDX-ACB" evidence="17">
    <location>
        <begin position="716"/>
        <end position="808"/>
    </location>
</feature>
<dbReference type="Pfam" id="PF03484">
    <property type="entry name" value="B5"/>
    <property type="match status" value="1"/>
</dbReference>
<dbReference type="SUPFAM" id="SSF55681">
    <property type="entry name" value="Class II aaRS and biotin synthetases"/>
    <property type="match status" value="1"/>
</dbReference>
<dbReference type="GO" id="GO:0005524">
    <property type="term" value="F:ATP binding"/>
    <property type="evidence" value="ECO:0007669"/>
    <property type="project" value="UniProtKB-UniRule"/>
</dbReference>
<sequence>MKVSLNWLKEFIDFDMDSEKIANLFNNRTMEVEKIIPYFLKKSFKNIVVGEIRSISEHPSNDKFGIAGVYGGEIIGMKKVVFTKAGLDIKVGEKPLIATKGAVFEHGLKIRDKAIFGVISEAAFCSEKDLGFQLNMPSIIKFPFEEVGATAYEIFNLDDTVLEFDLEPNRPDLFGVLGFAYELSAIINKEIILPEIYNDIEIIPGKFYGAQNDKLTVNVENRDLIPAYIAVKISNIKIKESGADIKNKLIKSGVRPINNVVDLTNIVMLETSQPLHAFDEKKLGEKQINIRSAGDGESVFTIDGKERKLMNGDIVVECGQKIIALAGIMGALNSEIDENSNSIVVESANFDMSSIRRTSRILSLRTDASTRFEKGLHPLVSVLGIKRFIYLVKKYIQGAKVECYAYDIKEVEKPQSYSMKFKDLFEFSGEAIENGKVLNILSRLGYDVSVVKSKINENGDIFEAVPPYFRNDISDKVNIYEDVLRIYGYENIKSSIPYGVLNPPPKNINHETSTMLRDLLRYNGFIEVINPSLVGELELRISGSKKDKILELKNPISADYTYFRTSLVPDILRVLSQNSKKYKNIKIFEIGKTYVNEPSDNYPVLEQNVLCGLLCSGIKFDKQETEFYAGKGIIEFLLKELGLKKIVYSKIEDNPIFDIDTSLEVLTGKKRIGIFGEIKRNILEEFGIEYKTFVFDIDLDSLKEFISLKKAFVIPPKYPAIEQDISIIADSNIEYGSIEKYIKSFSELIRNVRLADIYTGKQIEEGKVSFLIRYDAIAGDRTLTMEEVNLLRDNLLKELGILFGITLRG</sequence>
<dbReference type="InterPro" id="IPR045060">
    <property type="entry name" value="Phe-tRNA-ligase_IIc_bsu"/>
</dbReference>
<evidence type="ECO:0000256" key="12">
    <source>
        <dbReference type="ARBA" id="ARBA00023146"/>
    </source>
</evidence>
<dbReference type="SMART" id="SM00874">
    <property type="entry name" value="B5"/>
    <property type="match status" value="1"/>
</dbReference>
<evidence type="ECO:0000256" key="5">
    <source>
        <dbReference type="ARBA" id="ARBA00022598"/>
    </source>
</evidence>
<dbReference type="Pfam" id="PF03147">
    <property type="entry name" value="FDX-ACB"/>
    <property type="match status" value="1"/>
</dbReference>
<dbReference type="GO" id="GO:0000049">
    <property type="term" value="F:tRNA binding"/>
    <property type="evidence" value="ECO:0007669"/>
    <property type="project" value="UniProtKB-UniRule"/>
</dbReference>
<dbReference type="SUPFAM" id="SSF54991">
    <property type="entry name" value="Anticodon-binding domain of PheRS"/>
    <property type="match status" value="1"/>
</dbReference>
<name>A0A519BCV9_9DELT</name>
<dbReference type="Gene3D" id="3.30.70.380">
    <property type="entry name" value="Ferrodoxin-fold anticodon-binding domain"/>
    <property type="match status" value="1"/>
</dbReference>
<dbReference type="InterPro" id="IPR009061">
    <property type="entry name" value="DNA-bd_dom_put_sf"/>
</dbReference>
<dbReference type="Pfam" id="PF17759">
    <property type="entry name" value="tRNA_synthFbeta"/>
    <property type="match status" value="1"/>
</dbReference>
<protein>
    <recommendedName>
        <fullName evidence="14">Phenylalanine--tRNA ligase beta subunit</fullName>
        <ecNumber evidence="14">6.1.1.20</ecNumber>
    </recommendedName>
    <alternativeName>
        <fullName evidence="14">Phenylalanyl-tRNA synthetase beta subunit</fullName>
        <shortName evidence="14">PheRS</shortName>
    </alternativeName>
</protein>
<dbReference type="InterPro" id="IPR020825">
    <property type="entry name" value="Phe-tRNA_synthase-like_B3/B4"/>
</dbReference>
<dbReference type="SMART" id="SM00873">
    <property type="entry name" value="B3_4"/>
    <property type="match status" value="1"/>
</dbReference>
<comment type="similarity">
    <text evidence="2 14">Belongs to the phenylalanyl-tRNA synthetase beta subunit family. Type 1 subfamily.</text>
</comment>
<dbReference type="InterPro" id="IPR005146">
    <property type="entry name" value="B3/B4_tRNA-bd"/>
</dbReference>
<evidence type="ECO:0000256" key="4">
    <source>
        <dbReference type="ARBA" id="ARBA00022555"/>
    </source>
</evidence>
<evidence type="ECO:0000256" key="2">
    <source>
        <dbReference type="ARBA" id="ARBA00008653"/>
    </source>
</evidence>
<dbReference type="SMART" id="SM00896">
    <property type="entry name" value="FDX-ACB"/>
    <property type="match status" value="1"/>
</dbReference>
<evidence type="ECO:0000259" key="16">
    <source>
        <dbReference type="PROSITE" id="PS50886"/>
    </source>
</evidence>
<dbReference type="PROSITE" id="PS51483">
    <property type="entry name" value="B5"/>
    <property type="match status" value="1"/>
</dbReference>
<keyword evidence="9 14" id="KW-0460">Magnesium</keyword>
<keyword evidence="11 14" id="KW-0648">Protein biosynthesis</keyword>
<comment type="catalytic activity">
    <reaction evidence="13 14">
        <text>tRNA(Phe) + L-phenylalanine + ATP = L-phenylalanyl-tRNA(Phe) + AMP + diphosphate + H(+)</text>
        <dbReference type="Rhea" id="RHEA:19413"/>
        <dbReference type="Rhea" id="RHEA-COMP:9668"/>
        <dbReference type="Rhea" id="RHEA-COMP:9699"/>
        <dbReference type="ChEBI" id="CHEBI:15378"/>
        <dbReference type="ChEBI" id="CHEBI:30616"/>
        <dbReference type="ChEBI" id="CHEBI:33019"/>
        <dbReference type="ChEBI" id="CHEBI:58095"/>
        <dbReference type="ChEBI" id="CHEBI:78442"/>
        <dbReference type="ChEBI" id="CHEBI:78531"/>
        <dbReference type="ChEBI" id="CHEBI:456215"/>
        <dbReference type="EC" id="6.1.1.20"/>
    </reaction>
</comment>
<comment type="cofactor">
    <cofactor evidence="14">
        <name>Mg(2+)</name>
        <dbReference type="ChEBI" id="CHEBI:18420"/>
    </cofactor>
    <text evidence="14">Binds 2 magnesium ions per tetramer.</text>
</comment>
<dbReference type="InterPro" id="IPR036690">
    <property type="entry name" value="Fdx_antiC-bd_sf"/>
</dbReference>
<dbReference type="PANTHER" id="PTHR10947:SF0">
    <property type="entry name" value="PHENYLALANINE--TRNA LIGASE BETA SUBUNIT"/>
    <property type="match status" value="1"/>
</dbReference>
<feature type="binding site" evidence="14">
    <location>
        <position position="482"/>
    </location>
    <ligand>
        <name>Mg(2+)</name>
        <dbReference type="ChEBI" id="CHEBI:18420"/>
        <note>shared with alpha subunit</note>
    </ligand>
</feature>
<dbReference type="InterPro" id="IPR002547">
    <property type="entry name" value="tRNA-bd_dom"/>
</dbReference>
<evidence type="ECO:0000256" key="3">
    <source>
        <dbReference type="ARBA" id="ARBA00011209"/>
    </source>
</evidence>
<dbReference type="InterPro" id="IPR004532">
    <property type="entry name" value="Phe-tRNA-ligase_IIc_bsu_bact"/>
</dbReference>
<dbReference type="PROSITE" id="PS51447">
    <property type="entry name" value="FDX_ACB"/>
    <property type="match status" value="1"/>
</dbReference>
<dbReference type="CDD" id="cd00769">
    <property type="entry name" value="PheRS_beta_core"/>
    <property type="match status" value="1"/>
</dbReference>
<keyword evidence="14" id="KW-0963">Cytoplasm</keyword>